<dbReference type="AlphaFoldDB" id="A0A4V3I1F8"/>
<dbReference type="Proteomes" id="UP000294604">
    <property type="component" value="Unassembled WGS sequence"/>
</dbReference>
<organism evidence="1 2">
    <name type="scientific">Mycobacteroides salmoniphilum</name>
    <dbReference type="NCBI Taxonomy" id="404941"/>
    <lineage>
        <taxon>Bacteria</taxon>
        <taxon>Bacillati</taxon>
        <taxon>Actinomycetota</taxon>
        <taxon>Actinomycetes</taxon>
        <taxon>Mycobacteriales</taxon>
        <taxon>Mycobacteriaceae</taxon>
        <taxon>Mycobacteroides</taxon>
    </lineage>
</organism>
<proteinExistence type="predicted"/>
<evidence type="ECO:0000313" key="2">
    <source>
        <dbReference type="Proteomes" id="UP000294604"/>
    </source>
</evidence>
<comment type="caution">
    <text evidence="1">The sequence shown here is derived from an EMBL/GenBank/DDBJ whole genome shotgun (WGS) entry which is preliminary data.</text>
</comment>
<name>A0A4V3I1F8_9MYCO</name>
<gene>
    <name evidence="1" type="ORF">CCUG60884_00184</name>
</gene>
<reference evidence="1 2" key="1">
    <citation type="journal article" date="2019" name="Sci. Rep.">
        <title>Extended insight into the Mycobacterium chelonae-abscessus complex through whole genome sequencing of Mycobacterium salmoniphilum outbreak and Mycobacterium salmoniphilum-like strains.</title>
        <authorList>
            <person name="Behra P.R.K."/>
            <person name="Das S."/>
            <person name="Pettersson B.M.F."/>
            <person name="Shirreff L."/>
            <person name="DuCote T."/>
            <person name="Jacobsson K.G."/>
            <person name="Ennis D.G."/>
            <person name="Kirsebom L.A."/>
        </authorList>
    </citation>
    <scope>NUCLEOTIDE SEQUENCE [LARGE SCALE GENOMIC DNA]</scope>
    <source>
        <strain evidence="1 2">CCUG 60884</strain>
    </source>
</reference>
<sequence length="141" mass="16357">MTTQFRQDRPAKARNRCIEALAKTLWDIDIERPWSSATDRFREMFRREARDITYARTCVHPRRIETRSQLDKILQSTEGLHGAVVRDLHGNIYEATDDPGIVRKQKVWVEIGSAGPYCLSGRIALPARLLWHPDWPGVPDY</sequence>
<accession>A0A4V3I1F8</accession>
<dbReference type="EMBL" id="PECL01000002">
    <property type="protein sequence ID" value="TEA09194.1"/>
    <property type="molecule type" value="Genomic_DNA"/>
</dbReference>
<protein>
    <submittedName>
        <fullName evidence="1">Uncharacterized protein</fullName>
    </submittedName>
</protein>
<evidence type="ECO:0000313" key="1">
    <source>
        <dbReference type="EMBL" id="TEA09194.1"/>
    </source>
</evidence>